<proteinExistence type="predicted"/>
<dbReference type="NCBIfam" id="TIGR04549">
    <property type="entry name" value="LP_HExxH_w_tonB"/>
    <property type="match status" value="1"/>
</dbReference>
<dbReference type="RefSeq" id="WP_120241337.1">
    <property type="nucleotide sequence ID" value="NZ_RAPQ01000011.1"/>
</dbReference>
<dbReference type="InterPro" id="IPR030890">
    <property type="entry name" value="LP_HExxH_w_TonB"/>
</dbReference>
<evidence type="ECO:0000256" key="1">
    <source>
        <dbReference type="SAM" id="SignalP"/>
    </source>
</evidence>
<dbReference type="Pfam" id="PF15890">
    <property type="entry name" value="Peptidase_Mx1"/>
    <property type="match status" value="1"/>
</dbReference>
<evidence type="ECO:0000313" key="3">
    <source>
        <dbReference type="Proteomes" id="UP000284531"/>
    </source>
</evidence>
<sequence>MKKYICFLMLGVLFFSSCSSDEDLGESLIDTSTPELNEVDEWIRENYTYPYNVEVKYKWDNSELDNTKILTPTTLDRVIPFLEKMKEIWVDPYARNGGEDFMKAYIPKQMVLVGSHNYEDNGGIVLGQAEGGRKITIFDLNYIDFDLSGLNSWEKRRAMEPILRVFKTMHHEFGHILHQTIAYPVEYKKLTTGYTSNWMNFSNSEARGMGFITAYSLLNPDEDFVEMLSEFLTRSNEDWNELIDKIKVYDENYYTDEDASKLARIKIREKEKMIADYMLQIWKIDIYKLQADIAEVLDGLSN</sequence>
<gene>
    <name evidence="2" type="ORF">BXY64_3624</name>
</gene>
<comment type="caution">
    <text evidence="2">The sequence shown here is derived from an EMBL/GenBank/DDBJ whole genome shotgun (WGS) entry which is preliminary data.</text>
</comment>
<dbReference type="PROSITE" id="PS51257">
    <property type="entry name" value="PROKAR_LIPOPROTEIN"/>
    <property type="match status" value="1"/>
</dbReference>
<keyword evidence="2" id="KW-0449">Lipoprotein</keyword>
<dbReference type="Gene3D" id="3.40.390.70">
    <property type="match status" value="1"/>
</dbReference>
<dbReference type="OrthoDB" id="1113652at2"/>
<keyword evidence="2" id="KW-0378">Hydrolase</keyword>
<accession>A0A419WTG1</accession>
<dbReference type="EMBL" id="RAPQ01000011">
    <property type="protein sequence ID" value="RKD98761.1"/>
    <property type="molecule type" value="Genomic_DNA"/>
</dbReference>
<organism evidence="2 3">
    <name type="scientific">Marinifilum flexuosum</name>
    <dbReference type="NCBI Taxonomy" id="1117708"/>
    <lineage>
        <taxon>Bacteria</taxon>
        <taxon>Pseudomonadati</taxon>
        <taxon>Bacteroidota</taxon>
        <taxon>Bacteroidia</taxon>
        <taxon>Marinilabiliales</taxon>
        <taxon>Marinifilaceae</taxon>
    </lineage>
</organism>
<feature type="signal peptide" evidence="1">
    <location>
        <begin position="1"/>
        <end position="21"/>
    </location>
</feature>
<feature type="chain" id="PRO_5019387301" evidence="1">
    <location>
        <begin position="22"/>
        <end position="302"/>
    </location>
</feature>
<dbReference type="Proteomes" id="UP000284531">
    <property type="component" value="Unassembled WGS sequence"/>
</dbReference>
<keyword evidence="3" id="KW-1185">Reference proteome</keyword>
<dbReference type="GO" id="GO:0016787">
    <property type="term" value="F:hydrolase activity"/>
    <property type="evidence" value="ECO:0007669"/>
    <property type="project" value="UniProtKB-KW"/>
</dbReference>
<protein>
    <submittedName>
        <fullName evidence="2">Substrate import-associated zinc metallohydrolase lipoprotein</fullName>
    </submittedName>
</protein>
<evidence type="ECO:0000313" key="2">
    <source>
        <dbReference type="EMBL" id="RKD98761.1"/>
    </source>
</evidence>
<name>A0A419WTG1_9BACT</name>
<reference evidence="2 3" key="1">
    <citation type="submission" date="2018-09" db="EMBL/GenBank/DDBJ databases">
        <title>Genomic Encyclopedia of Archaeal and Bacterial Type Strains, Phase II (KMG-II): from individual species to whole genera.</title>
        <authorList>
            <person name="Goeker M."/>
        </authorList>
    </citation>
    <scope>NUCLEOTIDE SEQUENCE [LARGE SCALE GENOMIC DNA]</scope>
    <source>
        <strain evidence="2 3">DSM 21950</strain>
    </source>
</reference>
<dbReference type="SUPFAM" id="SSF55486">
    <property type="entry name" value="Metalloproteases ('zincins'), catalytic domain"/>
    <property type="match status" value="1"/>
</dbReference>
<keyword evidence="1" id="KW-0732">Signal</keyword>
<dbReference type="AlphaFoldDB" id="A0A419WTG1"/>